<feature type="transmembrane region" description="Helical" evidence="2">
    <location>
        <begin position="491"/>
        <end position="513"/>
    </location>
</feature>
<dbReference type="Gene3D" id="2.70.150.10">
    <property type="entry name" value="Calcium-transporting ATPase, cytoplasmic transduction domain A"/>
    <property type="match status" value="1"/>
</dbReference>
<evidence type="ECO:0000259" key="3">
    <source>
        <dbReference type="Pfam" id="PF00122"/>
    </source>
</evidence>
<evidence type="ECO:0000256" key="2">
    <source>
        <dbReference type="SAM" id="Phobius"/>
    </source>
</evidence>
<keyword evidence="2" id="KW-0472">Membrane</keyword>
<dbReference type="InParanoid" id="E5AEW2"/>
<proteinExistence type="predicted"/>
<evidence type="ECO:0000313" key="6">
    <source>
        <dbReference type="Proteomes" id="UP000002668"/>
    </source>
</evidence>
<dbReference type="SUPFAM" id="SSF81653">
    <property type="entry name" value="Calcium ATPase, transduction domain A"/>
    <property type="match status" value="1"/>
</dbReference>
<dbReference type="InterPro" id="IPR059000">
    <property type="entry name" value="ATPase_P-type_domA"/>
</dbReference>
<dbReference type="Pfam" id="PF00122">
    <property type="entry name" value="E1-E2_ATPase"/>
    <property type="match status" value="1"/>
</dbReference>
<evidence type="ECO:0008006" key="7">
    <source>
        <dbReference type="Google" id="ProtNLM"/>
    </source>
</evidence>
<dbReference type="OrthoDB" id="3796877at2759"/>
<reference evidence="6" key="1">
    <citation type="journal article" date="2011" name="Nat. Commun.">
        <title>Effector diversification within compartments of the Leptosphaeria maculans genome affected by Repeat-Induced Point mutations.</title>
        <authorList>
            <person name="Rouxel T."/>
            <person name="Grandaubert J."/>
            <person name="Hane J.K."/>
            <person name="Hoede C."/>
            <person name="van de Wouw A.P."/>
            <person name="Couloux A."/>
            <person name="Dominguez V."/>
            <person name="Anthouard V."/>
            <person name="Bally P."/>
            <person name="Bourras S."/>
            <person name="Cozijnsen A.J."/>
            <person name="Ciuffetti L.M."/>
            <person name="Degrave A."/>
            <person name="Dilmaghani A."/>
            <person name="Duret L."/>
            <person name="Fudal I."/>
            <person name="Goodwin S.B."/>
            <person name="Gout L."/>
            <person name="Glaser N."/>
            <person name="Linglin J."/>
            <person name="Kema G.H.J."/>
            <person name="Lapalu N."/>
            <person name="Lawrence C.B."/>
            <person name="May K."/>
            <person name="Meyer M."/>
            <person name="Ollivier B."/>
            <person name="Poulain J."/>
            <person name="Schoch C.L."/>
            <person name="Simon A."/>
            <person name="Spatafora J.W."/>
            <person name="Stachowiak A."/>
            <person name="Turgeon B.G."/>
            <person name="Tyler B.M."/>
            <person name="Vincent D."/>
            <person name="Weissenbach J."/>
            <person name="Amselem J."/>
            <person name="Quesneville H."/>
            <person name="Oliver R.P."/>
            <person name="Wincker P."/>
            <person name="Balesdent M.-H."/>
            <person name="Howlett B.J."/>
        </authorList>
    </citation>
    <scope>NUCLEOTIDE SEQUENCE [LARGE SCALE GENOMIC DNA]</scope>
    <source>
        <strain evidence="6">JN3 / isolate v23.1.3 / race Av1-4-5-6-7-8</strain>
    </source>
</reference>
<dbReference type="Proteomes" id="UP000002668">
    <property type="component" value="Genome"/>
</dbReference>
<accession>E5AEW2</accession>
<dbReference type="STRING" id="985895.E5AEW2"/>
<dbReference type="HOGENOM" id="CLU_351262_0_0_1"/>
<keyword evidence="2" id="KW-1133">Transmembrane helix</keyword>
<dbReference type="InterPro" id="IPR008250">
    <property type="entry name" value="ATPase_P-typ_transduc_dom_A_sf"/>
</dbReference>
<keyword evidence="6" id="KW-1185">Reference proteome</keyword>
<feature type="domain" description="PCA1 HMA heavy metal-associated" evidence="4">
    <location>
        <begin position="189"/>
        <end position="221"/>
    </location>
</feature>
<keyword evidence="2" id="KW-0812">Transmembrane</keyword>
<dbReference type="GO" id="GO:0046872">
    <property type="term" value="F:metal ion binding"/>
    <property type="evidence" value="ECO:0007669"/>
    <property type="project" value="UniProtKB-KW"/>
</dbReference>
<dbReference type="EMBL" id="FP929139">
    <property type="protein sequence ID" value="CBY01751.1"/>
    <property type="molecule type" value="Genomic_DNA"/>
</dbReference>
<feature type="domain" description="P-type ATPase A" evidence="3">
    <location>
        <begin position="385"/>
        <end position="474"/>
    </location>
</feature>
<dbReference type="Pfam" id="PF24534">
    <property type="entry name" value="HMA_PCA1"/>
    <property type="match status" value="1"/>
</dbReference>
<dbReference type="eggNOG" id="KOG0207">
    <property type="taxonomic scope" value="Eukaryota"/>
</dbReference>
<evidence type="ECO:0000256" key="1">
    <source>
        <dbReference type="ARBA" id="ARBA00022723"/>
    </source>
</evidence>
<gene>
    <name evidence="5" type="ORF">LEMA_P005380.1</name>
</gene>
<dbReference type="PANTHER" id="PTHR46594">
    <property type="entry name" value="P-TYPE CATION-TRANSPORTING ATPASE"/>
    <property type="match status" value="1"/>
</dbReference>
<name>E5AEW2_LEPMJ</name>
<dbReference type="AlphaFoldDB" id="E5AEW2"/>
<dbReference type="SUPFAM" id="SSF81665">
    <property type="entry name" value="Calcium ATPase, transmembrane domain M"/>
    <property type="match status" value="1"/>
</dbReference>
<protein>
    <recommendedName>
        <fullName evidence="7">HMA domain-containing protein</fullName>
    </recommendedName>
</protein>
<feature type="transmembrane region" description="Helical" evidence="2">
    <location>
        <begin position="761"/>
        <end position="787"/>
    </location>
</feature>
<evidence type="ECO:0000259" key="4">
    <source>
        <dbReference type="Pfam" id="PF24534"/>
    </source>
</evidence>
<sequence length="801" mass="87344">MTSIDNSSSSITVWSDSADLEHGPPHIERVVLRVNGLKSGCCGTSVTRAASRICSVKKHQLNLVTAQLDLDLETNQPPVSNVIRQLNNKTGYTFVRQIPWTGQTLDLVTGNLERIQEARKPYGVIHLESSENQTSSSWQFLNGHDNTVPSVTPPPRARTTRLRSQITIIDSGNDKKSLKAETPTAYFSQLVQIHYDATTVGARDLFDYYRRFDPSLRLAPPSKSTILSARLVQITLCSFLLAVALTVPILAFAWAPLKPGKSTYTHISLGLATAVQCVAMYEFVPTTARMLYHAHWLHEDMLIALGTSMAYSLSVVSYVYRLKRKELDTISPFQTSTLLVTFVLLGRVVNEIARYQTVESVSFRSLQTDEALVVKSDPNAPMDPDPKTMRIDARLLQHGDRFKVSPHSKVVTDGIVICGGSEVDESRVTGGSIPVAKGVQSVVYAGTTNGSGTLIVEVTALPHENTIHRIATKLEDRELVKPRIQVITDRIAVWLVPAIVTVSLATFLVWLFVQRYDRQSWEKAVATASSYAIPTLVITSPCAIRLTVPTIFLVARGIAARHGITIRNPRALESTRLVTDVVFQIDTEMDNLSSSPMKPKPIYPPPSLASTLLNRGIAVHTIDSAQQTHYLEKLQQRKGSVVLLVCTNADADMQTPDLPTVALTLHKKPPPSTSPPTTPILTTPIPPPPQPDITLPHPLITPHLLPSLLTLSTTTHRLTRICLASGALHLFLALALSSGLFGLGLASAVPGLKGHWDGRVVAPWAGLGGLLGGGVVWVGAWGVDWVWGWGCGRKGRGSILN</sequence>
<dbReference type="VEuPathDB" id="FungiDB:LEMA_P005380.1"/>
<organism evidence="5 6">
    <name type="scientific">Leptosphaeria maculans (strain JN3 / isolate v23.1.3 / race Av1-4-5-6-7-8)</name>
    <name type="common">Blackleg fungus</name>
    <name type="synonym">Phoma lingam</name>
    <dbReference type="NCBI Taxonomy" id="985895"/>
    <lineage>
        <taxon>Eukaryota</taxon>
        <taxon>Fungi</taxon>
        <taxon>Dikarya</taxon>
        <taxon>Ascomycota</taxon>
        <taxon>Pezizomycotina</taxon>
        <taxon>Dothideomycetes</taxon>
        <taxon>Pleosporomycetidae</taxon>
        <taxon>Pleosporales</taxon>
        <taxon>Pleosporineae</taxon>
        <taxon>Leptosphaeriaceae</taxon>
        <taxon>Plenodomus</taxon>
        <taxon>Plenodomus lingam/Leptosphaeria maculans species complex</taxon>
    </lineage>
</organism>
<feature type="transmembrane region" description="Helical" evidence="2">
    <location>
        <begin position="727"/>
        <end position="749"/>
    </location>
</feature>
<dbReference type="InterPro" id="IPR056236">
    <property type="entry name" value="HMA_PCA1"/>
</dbReference>
<feature type="transmembrane region" description="Helical" evidence="2">
    <location>
        <begin position="231"/>
        <end position="257"/>
    </location>
</feature>
<dbReference type="PANTHER" id="PTHR46594:SF4">
    <property type="entry name" value="P-TYPE CATION-TRANSPORTING ATPASE"/>
    <property type="match status" value="1"/>
</dbReference>
<feature type="transmembrane region" description="Helical" evidence="2">
    <location>
        <begin position="264"/>
        <end position="281"/>
    </location>
</feature>
<evidence type="ECO:0000313" key="5">
    <source>
        <dbReference type="EMBL" id="CBY01751.1"/>
    </source>
</evidence>
<keyword evidence="1" id="KW-0479">Metal-binding</keyword>
<feature type="transmembrane region" description="Helical" evidence="2">
    <location>
        <begin position="301"/>
        <end position="320"/>
    </location>
</feature>
<dbReference type="GeneID" id="13290847"/>
<feature type="transmembrane region" description="Helical" evidence="2">
    <location>
        <begin position="533"/>
        <end position="555"/>
    </location>
</feature>
<dbReference type="InterPro" id="IPR023298">
    <property type="entry name" value="ATPase_P-typ_TM_dom_sf"/>
</dbReference>